<dbReference type="PANTHER" id="PTHR47197">
    <property type="entry name" value="PROTEIN NIRF"/>
    <property type="match status" value="1"/>
</dbReference>
<dbReference type="InterPro" id="IPR015943">
    <property type="entry name" value="WD40/YVTN_repeat-like_dom_sf"/>
</dbReference>
<dbReference type="EMBL" id="JABKKJ010000018">
    <property type="protein sequence ID" value="NPE25807.1"/>
    <property type="molecule type" value="Genomic_DNA"/>
</dbReference>
<dbReference type="PANTHER" id="PTHR47197:SF3">
    <property type="entry name" value="DIHYDRO-HEME D1 DEHYDROGENASE"/>
    <property type="match status" value="1"/>
</dbReference>
<name>A0ABX2B5Z5_9BACT</name>
<dbReference type="SUPFAM" id="SSF51004">
    <property type="entry name" value="C-terminal (heme d1) domain of cytochrome cd1-nitrite reductase"/>
    <property type="match status" value="1"/>
</dbReference>
<protein>
    <submittedName>
        <fullName evidence="1">Uncharacterized protein</fullName>
    </submittedName>
</protein>
<dbReference type="Proteomes" id="UP000820977">
    <property type="component" value="Unassembled WGS sequence"/>
</dbReference>
<proteinExistence type="predicted"/>
<dbReference type="Gene3D" id="2.130.10.10">
    <property type="entry name" value="YVTN repeat-like/Quinoprotein amine dehydrogenase"/>
    <property type="match status" value="1"/>
</dbReference>
<comment type="caution">
    <text evidence="1">The sequence shown here is derived from an EMBL/GenBank/DDBJ whole genome shotgun (WGS) entry which is preliminary data.</text>
</comment>
<dbReference type="InterPro" id="IPR051200">
    <property type="entry name" value="Host-pathogen_enzymatic-act"/>
</dbReference>
<reference evidence="1 2" key="1">
    <citation type="submission" date="2020-05" db="EMBL/GenBank/DDBJ databases">
        <title>Distinct polysaccharide utilization as determinants for interspecies competition between intestinal Prevotella spp.</title>
        <authorList>
            <person name="Galvez E.J.C."/>
            <person name="Iljazovic A."/>
            <person name="Strowig T."/>
        </authorList>
    </citation>
    <scope>NUCLEOTIDE SEQUENCE [LARGE SCALE GENOMIC DNA]</scope>
    <source>
        <strain evidence="1 2">PCHR</strain>
    </source>
</reference>
<dbReference type="InterPro" id="IPR011048">
    <property type="entry name" value="Haem_d1_sf"/>
</dbReference>
<evidence type="ECO:0000313" key="1">
    <source>
        <dbReference type="EMBL" id="NPE25807.1"/>
    </source>
</evidence>
<gene>
    <name evidence="1" type="ORF">HPS54_09815</name>
</gene>
<evidence type="ECO:0000313" key="2">
    <source>
        <dbReference type="Proteomes" id="UP000820977"/>
    </source>
</evidence>
<accession>A0ABX2B5Z5</accession>
<dbReference type="RefSeq" id="WP_172345274.1">
    <property type="nucleotide sequence ID" value="NZ_JABKKJ010000018.1"/>
</dbReference>
<keyword evidence="2" id="KW-1185">Reference proteome</keyword>
<sequence>MAACSTDNDGEKTIVPEPPVQVIAGENLIICNEGNWQSDNGQLSYYDGSTGKMTNQWFRSINGIKLGDTPNDILHVNDTLIAIAVNWSNIIQYIHPDGKACGATENVPNNRRMCTDGKYLYITSYAHICGDRIFTKGYVAKIDLRTKDVVATCETGWEPEGIRLYDGRLYVANTGGYSFSEAHEYETTVQVIDAATMKTLRTIDTGCINLYGEMSQAGRFLCINSCGDYYDVKPKTVILDCETERYHVFDFPCTYNTTDGKMFYTVGSEFSYNTYEYVYHLYTIDPETMSATYGIYNSTVTEKLKELQSPYELYVSPYTGNIYFTDAKSYATAGFIYGYRSDGTEVFNPQKIYINPAHILAIPNYKDK</sequence>
<organism evidence="1 2">
    <name type="scientific">Xylanibacter caecicola</name>
    <dbReference type="NCBI Taxonomy" id="2736294"/>
    <lineage>
        <taxon>Bacteria</taxon>
        <taxon>Pseudomonadati</taxon>
        <taxon>Bacteroidota</taxon>
        <taxon>Bacteroidia</taxon>
        <taxon>Bacteroidales</taxon>
        <taxon>Prevotellaceae</taxon>
        <taxon>Xylanibacter</taxon>
    </lineage>
</organism>